<proteinExistence type="inferred from homology"/>
<comment type="similarity">
    <text evidence="2">Belongs to the SNF2/RAD54 helicase family.</text>
</comment>
<keyword evidence="5" id="KW-0347">Helicase</keyword>
<keyword evidence="13" id="KW-1185">Reference proteome</keyword>
<feature type="region of interest" description="Disordered" evidence="9">
    <location>
        <begin position="815"/>
        <end position="849"/>
    </location>
</feature>
<dbReference type="Pfam" id="PF00271">
    <property type="entry name" value="Helicase_C"/>
    <property type="match status" value="1"/>
</dbReference>
<dbReference type="VEuPathDB" id="FungiDB:PYU1_G012632"/>
<feature type="compositionally biased region" description="Acidic residues" evidence="9">
    <location>
        <begin position="78"/>
        <end position="87"/>
    </location>
</feature>
<evidence type="ECO:0000256" key="5">
    <source>
        <dbReference type="ARBA" id="ARBA00022806"/>
    </source>
</evidence>
<dbReference type="PROSITE" id="PS51194">
    <property type="entry name" value="HELICASE_CTER"/>
    <property type="match status" value="1"/>
</dbReference>
<sequence length="900" mass="99817">MVLGRNCTCGFLPCVCVDGADDAASALGGQSGRSAQDAEKAAAKAKLRSLFAANATEECMMCMFMPCICPAEEDEVEAPAAGDDEATSVEAASPIASESFGDGEDEDEADEETDAYGRVRISSDGSESDVWIAREIKRFLKPHQVEGVKFLQSNIAANRGCILADYMGLGKTMQVVTVIYSYIIDQIDKVRRVNGSKEVSDLAPVTTIVLCPAICIPNWESEFKKWLSTASLKRCPIFAFDSSNNKGTMNARIRVLQQWKKEGGVLLMGYEMFRSLLNPTLSTSVDRDAAIQVCTRVGTSTMEITNSISTKAQKSSREFFKLLCQPGADLVVLDEGHRMKDPTSLLCQSVAKIQSKRRLVLTGYPVQNSLSEYWCMVNFAREGFLGTYEEFRSKYEKPIVEGDVARSTELIQKLKDVVLRRGQALLRKQLPPKKEWILYCKLSPIQHRLYCDFLDFYGESGDGKVTADLLTAYAALLQVMNHPDIIRWKLCPDEQETDDGDDIESSQLSAWNDASGGWSWEPEEKLAEKRLLAVEQSRKRRQKVTDRQKSFEWARSVFFGDANDTARPRRKPASEDVSTYETMILENSGKMAMLMQIIEESFACDDKVVVFSQSVPTLKIISEFLRASSFSPSGQKENAQKHHLKVQSNASKAKRRKIMTRPNRDPAGILRKRKSGAGAQSKNLGAAAGKLAVAANLSGTTSIDDWFLQIDGSTTGAKRMEYIETFSSKDSPVKLLLVSTRAGAEGINLHAANRLVLFDVSWNPSNDHQSMCRSHRIGQRKTVHVYRLVSTGTMERMIYEQQMKKVDLSTSVVDNRTTSASSTRNEAIASQGKDSSDSEVAPFSGFLQPPSAPEYEKQVCIKDSLVADDDVLVSCIQKAGHWLVDIHPVHEIENEVTMSE</sequence>
<protein>
    <recommendedName>
        <fullName evidence="14">Helicase ATP-binding domain-containing protein</fullName>
    </recommendedName>
</protein>
<evidence type="ECO:0000256" key="1">
    <source>
        <dbReference type="ARBA" id="ARBA00004123"/>
    </source>
</evidence>
<dbReference type="CDD" id="cd18793">
    <property type="entry name" value="SF2_C_SNF"/>
    <property type="match status" value="1"/>
</dbReference>
<dbReference type="Gene3D" id="3.40.50.300">
    <property type="entry name" value="P-loop containing nucleotide triphosphate hydrolases"/>
    <property type="match status" value="2"/>
</dbReference>
<dbReference type="eggNOG" id="KOG1016">
    <property type="taxonomic scope" value="Eukaryota"/>
</dbReference>
<dbReference type="InterPro" id="IPR049730">
    <property type="entry name" value="SNF2/RAD54-like_C"/>
</dbReference>
<dbReference type="CDD" id="cd18007">
    <property type="entry name" value="DEXHc_ATRX-like"/>
    <property type="match status" value="1"/>
</dbReference>
<dbReference type="InterPro" id="IPR027417">
    <property type="entry name" value="P-loop_NTPase"/>
</dbReference>
<feature type="domain" description="Helicase ATP-binding" evidence="10">
    <location>
        <begin position="152"/>
        <end position="383"/>
    </location>
</feature>
<dbReference type="GO" id="GO:0003677">
    <property type="term" value="F:DNA binding"/>
    <property type="evidence" value="ECO:0007669"/>
    <property type="project" value="UniProtKB-KW"/>
</dbReference>
<dbReference type="GO" id="GO:0005524">
    <property type="term" value="F:ATP binding"/>
    <property type="evidence" value="ECO:0007669"/>
    <property type="project" value="UniProtKB-KW"/>
</dbReference>
<dbReference type="OMA" id="CATERDA"/>
<dbReference type="PROSITE" id="PS51192">
    <property type="entry name" value="HELICASE_ATP_BIND_1"/>
    <property type="match status" value="1"/>
</dbReference>
<dbReference type="InterPro" id="IPR014001">
    <property type="entry name" value="Helicase_ATP-bd"/>
</dbReference>
<evidence type="ECO:0000256" key="4">
    <source>
        <dbReference type="ARBA" id="ARBA00022801"/>
    </source>
</evidence>
<dbReference type="Gene3D" id="3.40.50.10810">
    <property type="entry name" value="Tandem AAA-ATPase domain"/>
    <property type="match status" value="1"/>
</dbReference>
<evidence type="ECO:0000259" key="10">
    <source>
        <dbReference type="PROSITE" id="PS51192"/>
    </source>
</evidence>
<dbReference type="InParanoid" id="K3X609"/>
<reference evidence="13" key="2">
    <citation type="submission" date="2010-04" db="EMBL/GenBank/DDBJ databases">
        <authorList>
            <person name="Buell R."/>
            <person name="Hamilton J."/>
            <person name="Hostetler J."/>
        </authorList>
    </citation>
    <scope>NUCLEOTIDE SEQUENCE [LARGE SCALE GENOMIC DNA]</scope>
    <source>
        <strain evidence="13">DAOM:BR144</strain>
    </source>
</reference>
<dbReference type="EnsemblProtists" id="PYU1_T012658">
    <property type="protein sequence ID" value="PYU1_T012658"/>
    <property type="gene ID" value="PYU1_G012632"/>
</dbReference>
<dbReference type="GO" id="GO:0005634">
    <property type="term" value="C:nucleus"/>
    <property type="evidence" value="ECO:0007669"/>
    <property type="project" value="UniProtKB-SubCell"/>
</dbReference>
<dbReference type="EMBL" id="GL376588">
    <property type="status" value="NOT_ANNOTATED_CDS"/>
    <property type="molecule type" value="Genomic_DNA"/>
</dbReference>
<keyword evidence="4" id="KW-0378">Hydrolase</keyword>
<evidence type="ECO:0000313" key="13">
    <source>
        <dbReference type="Proteomes" id="UP000019132"/>
    </source>
</evidence>
<dbReference type="SUPFAM" id="SSF52540">
    <property type="entry name" value="P-loop containing nucleoside triphosphate hydrolases"/>
    <property type="match status" value="2"/>
</dbReference>
<comment type="subcellular location">
    <subcellularLocation>
        <location evidence="1">Nucleus</location>
    </subcellularLocation>
</comment>
<evidence type="ECO:0000256" key="9">
    <source>
        <dbReference type="SAM" id="MobiDB-lite"/>
    </source>
</evidence>
<dbReference type="GO" id="GO:0016887">
    <property type="term" value="F:ATP hydrolysis activity"/>
    <property type="evidence" value="ECO:0007669"/>
    <property type="project" value="InterPro"/>
</dbReference>
<evidence type="ECO:0000313" key="12">
    <source>
        <dbReference type="EnsemblProtists" id="PYU1_T012658"/>
    </source>
</evidence>
<dbReference type="SMART" id="SM00490">
    <property type="entry name" value="HELICc"/>
    <property type="match status" value="1"/>
</dbReference>
<dbReference type="STRING" id="431595.K3X609"/>
<reference evidence="12" key="3">
    <citation type="submission" date="2015-02" db="UniProtKB">
        <authorList>
            <consortium name="EnsemblProtists"/>
        </authorList>
    </citation>
    <scope>IDENTIFICATION</scope>
    <source>
        <strain evidence="12">DAOM BR144</strain>
    </source>
</reference>
<keyword evidence="6" id="KW-0067">ATP-binding</keyword>
<feature type="region of interest" description="Disordered" evidence="9">
    <location>
        <begin position="78"/>
        <end position="116"/>
    </location>
</feature>
<reference evidence="13" key="1">
    <citation type="journal article" date="2010" name="Genome Biol.">
        <title>Genome sequence of the necrotrophic plant pathogen Pythium ultimum reveals original pathogenicity mechanisms and effector repertoire.</title>
        <authorList>
            <person name="Levesque C.A."/>
            <person name="Brouwer H."/>
            <person name="Cano L."/>
            <person name="Hamilton J.P."/>
            <person name="Holt C."/>
            <person name="Huitema E."/>
            <person name="Raffaele S."/>
            <person name="Robideau G.P."/>
            <person name="Thines M."/>
            <person name="Win J."/>
            <person name="Zerillo M.M."/>
            <person name="Beakes G.W."/>
            <person name="Boore J.L."/>
            <person name="Busam D."/>
            <person name="Dumas B."/>
            <person name="Ferriera S."/>
            <person name="Fuerstenberg S.I."/>
            <person name="Gachon C.M."/>
            <person name="Gaulin E."/>
            <person name="Govers F."/>
            <person name="Grenville-Briggs L."/>
            <person name="Horner N."/>
            <person name="Hostetler J."/>
            <person name="Jiang R.H."/>
            <person name="Johnson J."/>
            <person name="Krajaejun T."/>
            <person name="Lin H."/>
            <person name="Meijer H.J."/>
            <person name="Moore B."/>
            <person name="Morris P."/>
            <person name="Phuntmart V."/>
            <person name="Puiu D."/>
            <person name="Shetty J."/>
            <person name="Stajich J.E."/>
            <person name="Tripathy S."/>
            <person name="Wawra S."/>
            <person name="van West P."/>
            <person name="Whitty B.R."/>
            <person name="Coutinho P.M."/>
            <person name="Henrissat B."/>
            <person name="Martin F."/>
            <person name="Thomas P.D."/>
            <person name="Tyler B.M."/>
            <person name="De Vries R.P."/>
            <person name="Kamoun S."/>
            <person name="Yandell M."/>
            <person name="Tisserat N."/>
            <person name="Buell C.R."/>
        </authorList>
    </citation>
    <scope>NUCLEOTIDE SEQUENCE</scope>
    <source>
        <strain evidence="13">DAOM:BR144</strain>
    </source>
</reference>
<dbReference type="Proteomes" id="UP000019132">
    <property type="component" value="Unassembled WGS sequence"/>
</dbReference>
<evidence type="ECO:0008006" key="14">
    <source>
        <dbReference type="Google" id="ProtNLM"/>
    </source>
</evidence>
<dbReference type="GO" id="GO:0004386">
    <property type="term" value="F:helicase activity"/>
    <property type="evidence" value="ECO:0007669"/>
    <property type="project" value="UniProtKB-KW"/>
</dbReference>
<name>K3X609_GLOUD</name>
<dbReference type="InterPro" id="IPR001650">
    <property type="entry name" value="Helicase_C-like"/>
</dbReference>
<dbReference type="PANTHER" id="PTHR45797">
    <property type="entry name" value="RAD54-LIKE"/>
    <property type="match status" value="1"/>
</dbReference>
<evidence type="ECO:0000259" key="11">
    <source>
        <dbReference type="PROSITE" id="PS51194"/>
    </source>
</evidence>
<dbReference type="HOGENOM" id="CLU_000315_11_0_1"/>
<dbReference type="InterPro" id="IPR044574">
    <property type="entry name" value="ARIP4-like"/>
</dbReference>
<feature type="region of interest" description="Disordered" evidence="9">
    <location>
        <begin position="631"/>
        <end position="681"/>
    </location>
</feature>
<keyword evidence="8" id="KW-0539">Nucleus</keyword>
<keyword evidence="7" id="KW-0238">DNA-binding</keyword>
<dbReference type="InterPro" id="IPR000330">
    <property type="entry name" value="SNF2_N"/>
</dbReference>
<accession>K3X609</accession>
<evidence type="ECO:0000256" key="6">
    <source>
        <dbReference type="ARBA" id="ARBA00022840"/>
    </source>
</evidence>
<dbReference type="PANTHER" id="PTHR45797:SF1">
    <property type="entry name" value="HELICASE ARIP4"/>
    <property type="match status" value="1"/>
</dbReference>
<evidence type="ECO:0000256" key="3">
    <source>
        <dbReference type="ARBA" id="ARBA00022741"/>
    </source>
</evidence>
<dbReference type="AlphaFoldDB" id="K3X609"/>
<dbReference type="Pfam" id="PF00176">
    <property type="entry name" value="SNF2-rel_dom"/>
    <property type="match status" value="1"/>
</dbReference>
<organism evidence="12 13">
    <name type="scientific">Globisporangium ultimum (strain ATCC 200006 / CBS 805.95 / DAOM BR144)</name>
    <name type="common">Pythium ultimum</name>
    <dbReference type="NCBI Taxonomy" id="431595"/>
    <lineage>
        <taxon>Eukaryota</taxon>
        <taxon>Sar</taxon>
        <taxon>Stramenopiles</taxon>
        <taxon>Oomycota</taxon>
        <taxon>Peronosporomycetes</taxon>
        <taxon>Pythiales</taxon>
        <taxon>Pythiaceae</taxon>
        <taxon>Globisporangium</taxon>
    </lineage>
</organism>
<evidence type="ECO:0000256" key="7">
    <source>
        <dbReference type="ARBA" id="ARBA00023125"/>
    </source>
</evidence>
<dbReference type="SMART" id="SM00487">
    <property type="entry name" value="DEXDc"/>
    <property type="match status" value="1"/>
</dbReference>
<dbReference type="InterPro" id="IPR038718">
    <property type="entry name" value="SNF2-like_sf"/>
</dbReference>
<evidence type="ECO:0000256" key="2">
    <source>
        <dbReference type="ARBA" id="ARBA00007025"/>
    </source>
</evidence>
<feature type="compositionally biased region" description="Acidic residues" evidence="9">
    <location>
        <begin position="101"/>
        <end position="114"/>
    </location>
</feature>
<keyword evidence="3" id="KW-0547">Nucleotide-binding</keyword>
<feature type="compositionally biased region" description="Polar residues" evidence="9">
    <location>
        <begin position="815"/>
        <end position="825"/>
    </location>
</feature>
<feature type="domain" description="Helicase C-terminal" evidence="11">
    <location>
        <begin position="596"/>
        <end position="817"/>
    </location>
</feature>
<evidence type="ECO:0000256" key="8">
    <source>
        <dbReference type="ARBA" id="ARBA00023242"/>
    </source>
</evidence>